<name>A0ACC1LFB0_9FUNG</name>
<accession>A0ACC1LFB0</accession>
<proteinExistence type="predicted"/>
<dbReference type="Proteomes" id="UP001140096">
    <property type="component" value="Unassembled WGS sequence"/>
</dbReference>
<keyword evidence="2" id="KW-1185">Reference proteome</keyword>
<organism evidence="1 2">
    <name type="scientific">Coemansia furcata</name>
    <dbReference type="NCBI Taxonomy" id="417177"/>
    <lineage>
        <taxon>Eukaryota</taxon>
        <taxon>Fungi</taxon>
        <taxon>Fungi incertae sedis</taxon>
        <taxon>Zoopagomycota</taxon>
        <taxon>Kickxellomycotina</taxon>
        <taxon>Kickxellomycetes</taxon>
        <taxon>Kickxellales</taxon>
        <taxon>Kickxellaceae</taxon>
        <taxon>Coemansia</taxon>
    </lineage>
</organism>
<comment type="caution">
    <text evidence="1">The sequence shown here is derived from an EMBL/GenBank/DDBJ whole genome shotgun (WGS) entry which is preliminary data.</text>
</comment>
<reference evidence="1" key="1">
    <citation type="submission" date="2022-07" db="EMBL/GenBank/DDBJ databases">
        <title>Phylogenomic reconstructions and comparative analyses of Kickxellomycotina fungi.</title>
        <authorList>
            <person name="Reynolds N.K."/>
            <person name="Stajich J.E."/>
            <person name="Barry K."/>
            <person name="Grigoriev I.V."/>
            <person name="Crous P."/>
            <person name="Smith M.E."/>
        </authorList>
    </citation>
    <scope>NUCLEOTIDE SEQUENCE</scope>
    <source>
        <strain evidence="1">CBS 102833</strain>
    </source>
</reference>
<evidence type="ECO:0000313" key="2">
    <source>
        <dbReference type="Proteomes" id="UP001140096"/>
    </source>
</evidence>
<evidence type="ECO:0000313" key="1">
    <source>
        <dbReference type="EMBL" id="KAJ2807041.1"/>
    </source>
</evidence>
<dbReference type="EMBL" id="JANBUP010001256">
    <property type="protein sequence ID" value="KAJ2807041.1"/>
    <property type="molecule type" value="Genomic_DNA"/>
</dbReference>
<sequence>PDDGDNSDGDDVPLSAFARSKSEPMSNLPRRSTDDNYASDNNVVSAEKGATKSANSRRFFGRNQADVAGNPITRSNTLSSVSVPKVEEHVATFEQMRSLSMDVTPRQSTEKRRFGRWGNFF</sequence>
<protein>
    <submittedName>
        <fullName evidence="1">Uncharacterized protein</fullName>
    </submittedName>
</protein>
<feature type="non-terminal residue" evidence="1">
    <location>
        <position position="1"/>
    </location>
</feature>
<gene>
    <name evidence="1" type="ORF">H4S07_003670</name>
</gene>